<name>A0ABM7ZGY6_9BACT</name>
<dbReference type="Proteomes" id="UP001062263">
    <property type="component" value="Chromosome"/>
</dbReference>
<evidence type="ECO:0000313" key="4">
    <source>
        <dbReference type="EMBL" id="BDL43992.1"/>
    </source>
</evidence>
<feature type="transmembrane region" description="Helical" evidence="2">
    <location>
        <begin position="62"/>
        <end position="83"/>
    </location>
</feature>
<feature type="region of interest" description="Disordered" evidence="1">
    <location>
        <begin position="466"/>
        <end position="486"/>
    </location>
</feature>
<dbReference type="RefSeq" id="WP_215435964.1">
    <property type="nucleotide sequence ID" value="NZ_AP025943.1"/>
</dbReference>
<feature type="domain" description="Aerotolerance regulator N-terminal" evidence="3">
    <location>
        <begin position="6"/>
        <end position="80"/>
    </location>
</feature>
<keyword evidence="2" id="KW-0472">Membrane</keyword>
<dbReference type="PANTHER" id="PTHR37464:SF1">
    <property type="entry name" value="BLL2463 PROTEIN"/>
    <property type="match status" value="1"/>
</dbReference>
<dbReference type="Pfam" id="PF07584">
    <property type="entry name" value="BatA"/>
    <property type="match status" value="1"/>
</dbReference>
<accession>A0ABM7ZGY6</accession>
<dbReference type="InterPro" id="IPR024163">
    <property type="entry name" value="Aerotolerance_reg_N"/>
</dbReference>
<keyword evidence="5" id="KW-1185">Reference proteome</keyword>
<evidence type="ECO:0000259" key="3">
    <source>
        <dbReference type="Pfam" id="PF07584"/>
    </source>
</evidence>
<dbReference type="EMBL" id="AP025943">
    <property type="protein sequence ID" value="BDL43992.1"/>
    <property type="molecule type" value="Genomic_DNA"/>
</dbReference>
<evidence type="ECO:0000256" key="1">
    <source>
        <dbReference type="SAM" id="MobiDB-lite"/>
    </source>
</evidence>
<sequence>MLPHLTNTAGLWALLGIPLILAIHFLQHRTRVRLTATMFLLESLAPEAATGRNWDRLRSSRALWLQLLAVLLLAWVLAAPCWVRQDAEQTVVFIMDDSANMYPFREEAVQAVAEDMENIGKQGIPTTWVLMGSRPARLPFYRGNNRNAALQSLSRWMPDAATHDLSESLRTAASMAGAGGLTRLVTCTPERVPAGQPARGVGKPLDNAGFAGITRMEGPGEPRWRIAVKNNSAAPVQKSVSIRAGDVAQEQSLTLHPGAVAEFEYTLPPGCGTAVLRLAPDAFPLDDVLPLVRPTPKPVAVEMQVPEKTADVFRKIYSGLPGFSSSPSTDSTAALRILVEDKADAHRPHGAAIILGRLAEKSSGIRTVTAERHPLTDGLNWSGLLVPGTGSMAPGENATMLLWRENTPLAWLEEGALFLNWSWEDSNADRLPATVLMVRRFMEAVQARVPGVTTGNLPGGTRLRLPGGSRIIHTAPDGERKEASFSGRLPEEPGFIDITGTPAETTPLFHGAVWFSDARMGDFSHCSTFDSGLQDLKQETRRHLAPDPLAPLWLALAGLALMASWIPSTPNTLRRP</sequence>
<proteinExistence type="predicted"/>
<organism evidence="4 5">
    <name type="scientific">Akkermansia biwaensis</name>
    <dbReference type="NCBI Taxonomy" id="2946555"/>
    <lineage>
        <taxon>Bacteria</taxon>
        <taxon>Pseudomonadati</taxon>
        <taxon>Verrucomicrobiota</taxon>
        <taxon>Verrucomicrobiia</taxon>
        <taxon>Verrucomicrobiales</taxon>
        <taxon>Akkermansiaceae</taxon>
        <taxon>Akkermansia</taxon>
    </lineage>
</organism>
<evidence type="ECO:0000313" key="5">
    <source>
        <dbReference type="Proteomes" id="UP001062263"/>
    </source>
</evidence>
<evidence type="ECO:0000256" key="2">
    <source>
        <dbReference type="SAM" id="Phobius"/>
    </source>
</evidence>
<keyword evidence="2" id="KW-1133">Transmembrane helix</keyword>
<feature type="transmembrane region" description="Helical" evidence="2">
    <location>
        <begin position="6"/>
        <end position="26"/>
    </location>
</feature>
<dbReference type="PANTHER" id="PTHR37464">
    <property type="entry name" value="BLL2463 PROTEIN"/>
    <property type="match status" value="1"/>
</dbReference>
<reference evidence="4" key="1">
    <citation type="submission" date="2022-06" db="EMBL/GenBank/DDBJ databases">
        <title>Akkermansia biwalacus sp. nov., an anaerobic mucin-degrading bacterium isolated from human intestine.</title>
        <authorList>
            <person name="Kobayashi Y."/>
            <person name="Inoue S."/>
            <person name="Kawahara T."/>
            <person name="Kohda N."/>
        </authorList>
    </citation>
    <scope>NUCLEOTIDE SEQUENCE</scope>
    <source>
        <strain evidence="4">WON2089</strain>
    </source>
</reference>
<gene>
    <name evidence="4" type="ORF">Abiwalacus_15660</name>
</gene>
<keyword evidence="2" id="KW-0812">Transmembrane</keyword>
<protein>
    <recommendedName>
        <fullName evidence="3">Aerotolerance regulator N-terminal domain-containing protein</fullName>
    </recommendedName>
</protein>